<dbReference type="RefSeq" id="WP_126802047.1">
    <property type="nucleotide sequence ID" value="NZ_PIPL01000001.1"/>
</dbReference>
<keyword evidence="5 6" id="KW-0472">Membrane</keyword>
<proteinExistence type="predicted"/>
<sequence>MSASISLLLITLFITFAVSRLPLYASFRYCLRLNYQTGQWLLLHLPSLWQMQLKKALALAAVSERQATHYLGLMLTGIGLLLPFSMSGHSYLVLIPLVLIVLPLYWWLKVRQQGAQRMRTMKVALPAQLDLLAMLLGAGQPLMASLQRSTDSALHNPLRTELRLLVSRLRAGTSTDKALQDFAEQFNSREIRLFISALIHARQSGAGLASVLREQARHRRNELFIEAEQKALEAPVKLMLPLLTCIFPTALILLIVVLSAKLMWQL</sequence>
<comment type="caution">
    <text evidence="8">The sequence shown here is derived from an EMBL/GenBank/DDBJ whole genome shotgun (WGS) entry which is preliminary data.</text>
</comment>
<evidence type="ECO:0000256" key="4">
    <source>
        <dbReference type="ARBA" id="ARBA00022989"/>
    </source>
</evidence>
<feature type="domain" description="Type II secretion system protein GspF" evidence="7">
    <location>
        <begin position="129"/>
        <end position="255"/>
    </location>
</feature>
<dbReference type="Proteomes" id="UP000288293">
    <property type="component" value="Unassembled WGS sequence"/>
</dbReference>
<feature type="transmembrane region" description="Helical" evidence="6">
    <location>
        <begin position="67"/>
        <end position="84"/>
    </location>
</feature>
<evidence type="ECO:0000256" key="3">
    <source>
        <dbReference type="ARBA" id="ARBA00022692"/>
    </source>
</evidence>
<keyword evidence="4 6" id="KW-1133">Transmembrane helix</keyword>
<feature type="transmembrane region" description="Helical" evidence="6">
    <location>
        <begin position="90"/>
        <end position="108"/>
    </location>
</feature>
<evidence type="ECO:0000313" key="8">
    <source>
        <dbReference type="EMBL" id="RUO25350.1"/>
    </source>
</evidence>
<keyword evidence="3 6" id="KW-0812">Transmembrane</keyword>
<dbReference type="PANTHER" id="PTHR35007">
    <property type="entry name" value="INTEGRAL MEMBRANE PROTEIN-RELATED"/>
    <property type="match status" value="1"/>
</dbReference>
<accession>A0A432W5K4</accession>
<protein>
    <recommendedName>
        <fullName evidence="7">Type II secretion system protein GspF domain-containing protein</fullName>
    </recommendedName>
</protein>
<keyword evidence="2" id="KW-1003">Cell membrane</keyword>
<dbReference type="GO" id="GO:0005886">
    <property type="term" value="C:plasma membrane"/>
    <property type="evidence" value="ECO:0007669"/>
    <property type="project" value="UniProtKB-SubCell"/>
</dbReference>
<evidence type="ECO:0000256" key="6">
    <source>
        <dbReference type="SAM" id="Phobius"/>
    </source>
</evidence>
<keyword evidence="9" id="KW-1185">Reference proteome</keyword>
<dbReference type="InterPro" id="IPR042094">
    <property type="entry name" value="T2SS_GspF_sf"/>
</dbReference>
<comment type="subcellular location">
    <subcellularLocation>
        <location evidence="1">Cell membrane</location>
        <topology evidence="1">Multi-pass membrane protein</topology>
    </subcellularLocation>
</comment>
<name>A0A432W5K4_9GAMM</name>
<dbReference type="InterPro" id="IPR018076">
    <property type="entry name" value="T2SS_GspF_dom"/>
</dbReference>
<dbReference type="Pfam" id="PF00482">
    <property type="entry name" value="T2SSF"/>
    <property type="match status" value="1"/>
</dbReference>
<dbReference type="AlphaFoldDB" id="A0A432W5K4"/>
<dbReference type="EMBL" id="PIPL01000001">
    <property type="protein sequence ID" value="RUO25350.1"/>
    <property type="molecule type" value="Genomic_DNA"/>
</dbReference>
<dbReference type="PANTHER" id="PTHR35007:SF1">
    <property type="entry name" value="PILUS ASSEMBLY PROTEIN"/>
    <property type="match status" value="1"/>
</dbReference>
<evidence type="ECO:0000256" key="5">
    <source>
        <dbReference type="ARBA" id="ARBA00023136"/>
    </source>
</evidence>
<evidence type="ECO:0000313" key="9">
    <source>
        <dbReference type="Proteomes" id="UP000288293"/>
    </source>
</evidence>
<dbReference type="Gene3D" id="1.20.81.30">
    <property type="entry name" value="Type II secretion system (T2SS), domain F"/>
    <property type="match status" value="1"/>
</dbReference>
<evidence type="ECO:0000256" key="2">
    <source>
        <dbReference type="ARBA" id="ARBA00022475"/>
    </source>
</evidence>
<evidence type="ECO:0000259" key="7">
    <source>
        <dbReference type="Pfam" id="PF00482"/>
    </source>
</evidence>
<evidence type="ECO:0000256" key="1">
    <source>
        <dbReference type="ARBA" id="ARBA00004651"/>
    </source>
</evidence>
<gene>
    <name evidence="8" type="ORF">CWE09_01030</name>
</gene>
<organism evidence="8 9">
    <name type="scientific">Aliidiomarina minuta</name>
    <dbReference type="NCBI Taxonomy" id="880057"/>
    <lineage>
        <taxon>Bacteria</taxon>
        <taxon>Pseudomonadati</taxon>
        <taxon>Pseudomonadota</taxon>
        <taxon>Gammaproteobacteria</taxon>
        <taxon>Alteromonadales</taxon>
        <taxon>Idiomarinaceae</taxon>
        <taxon>Aliidiomarina</taxon>
    </lineage>
</organism>
<reference evidence="8 9" key="1">
    <citation type="journal article" date="2011" name="Front. Microbiol.">
        <title>Genomic signatures of strain selection and enhancement in Bacillus atrophaeus var. globigii, a historical biowarfare simulant.</title>
        <authorList>
            <person name="Gibbons H.S."/>
            <person name="Broomall S.M."/>
            <person name="McNew L.A."/>
            <person name="Daligault H."/>
            <person name="Chapman C."/>
            <person name="Bruce D."/>
            <person name="Karavis M."/>
            <person name="Krepps M."/>
            <person name="McGregor P.A."/>
            <person name="Hong C."/>
            <person name="Park K.H."/>
            <person name="Akmal A."/>
            <person name="Feldman A."/>
            <person name="Lin J.S."/>
            <person name="Chang W.E."/>
            <person name="Higgs B.W."/>
            <person name="Demirev P."/>
            <person name="Lindquist J."/>
            <person name="Liem A."/>
            <person name="Fochler E."/>
            <person name="Read T.D."/>
            <person name="Tapia R."/>
            <person name="Johnson S."/>
            <person name="Bishop-Lilly K.A."/>
            <person name="Detter C."/>
            <person name="Han C."/>
            <person name="Sozhamannan S."/>
            <person name="Rosenzweig C.N."/>
            <person name="Skowronski E.W."/>
        </authorList>
    </citation>
    <scope>NUCLEOTIDE SEQUENCE [LARGE SCALE GENOMIC DNA]</scope>
    <source>
        <strain evidence="8 9">MLST1</strain>
    </source>
</reference>
<dbReference type="OrthoDB" id="6236866at2"/>
<feature type="transmembrane region" description="Helical" evidence="6">
    <location>
        <begin position="238"/>
        <end position="260"/>
    </location>
</feature>